<gene>
    <name evidence="1" type="ORF">ACFOZ4_11420</name>
</gene>
<dbReference type="EMBL" id="JBHSAY010000006">
    <property type="protein sequence ID" value="MFC4131213.1"/>
    <property type="molecule type" value="Genomic_DNA"/>
</dbReference>
<dbReference type="Proteomes" id="UP001595816">
    <property type="component" value="Unassembled WGS sequence"/>
</dbReference>
<comment type="caution">
    <text evidence="1">The sequence shown here is derived from an EMBL/GenBank/DDBJ whole genome shotgun (WGS) entry which is preliminary data.</text>
</comment>
<protein>
    <submittedName>
        <fullName evidence="1">Uncharacterized protein</fullName>
    </submittedName>
</protein>
<accession>A0ABV8LL50</accession>
<name>A0ABV8LL50_9ACTN</name>
<organism evidence="1 2">
    <name type="scientific">Hamadaea flava</name>
    <dbReference type="NCBI Taxonomy" id="1742688"/>
    <lineage>
        <taxon>Bacteria</taxon>
        <taxon>Bacillati</taxon>
        <taxon>Actinomycetota</taxon>
        <taxon>Actinomycetes</taxon>
        <taxon>Micromonosporales</taxon>
        <taxon>Micromonosporaceae</taxon>
        <taxon>Hamadaea</taxon>
    </lineage>
</organism>
<proteinExistence type="predicted"/>
<keyword evidence="2" id="KW-1185">Reference proteome</keyword>
<reference evidence="2" key="1">
    <citation type="journal article" date="2019" name="Int. J. Syst. Evol. Microbiol.">
        <title>The Global Catalogue of Microorganisms (GCM) 10K type strain sequencing project: providing services to taxonomists for standard genome sequencing and annotation.</title>
        <authorList>
            <consortium name="The Broad Institute Genomics Platform"/>
            <consortium name="The Broad Institute Genome Sequencing Center for Infectious Disease"/>
            <person name="Wu L."/>
            <person name="Ma J."/>
        </authorList>
    </citation>
    <scope>NUCLEOTIDE SEQUENCE [LARGE SCALE GENOMIC DNA]</scope>
    <source>
        <strain evidence="2">CGMCC 4.7289</strain>
    </source>
</reference>
<evidence type="ECO:0000313" key="1">
    <source>
        <dbReference type="EMBL" id="MFC4131213.1"/>
    </source>
</evidence>
<sequence>MTTPLPLGGDFDVTAGDPPVPLATWRTPRDPAAGPHQVPAALAARLCAAYSRPGEPIVDAIGEPAVAAAAAAYGRHHIPATIYDLAHLLAVAQPITALVLLRWPPANPTPATATVDRVTSGAALLLRPGGCLAVLADPQAGPANLATIIGAATATGVRYLQHVIAIDADIIGDHLQTDTAEVVAPARHARAHRDVLVFVRDGDSRGMR</sequence>
<dbReference type="RefSeq" id="WP_253754530.1">
    <property type="nucleotide sequence ID" value="NZ_JAMZDZ010000001.1"/>
</dbReference>
<evidence type="ECO:0000313" key="2">
    <source>
        <dbReference type="Proteomes" id="UP001595816"/>
    </source>
</evidence>